<name>A0ABS6SY12_9RHOB</name>
<comment type="caution">
    <text evidence="4">The sequence shown here is derived from an EMBL/GenBank/DDBJ whole genome shotgun (WGS) entry which is preliminary data.</text>
</comment>
<dbReference type="Pfam" id="PF13508">
    <property type="entry name" value="Acetyltransf_7"/>
    <property type="match status" value="1"/>
</dbReference>
<evidence type="ECO:0000256" key="1">
    <source>
        <dbReference type="ARBA" id="ARBA00022679"/>
    </source>
</evidence>
<feature type="domain" description="N-acetyltransferase" evidence="3">
    <location>
        <begin position="3"/>
        <end position="148"/>
    </location>
</feature>
<dbReference type="PROSITE" id="PS51186">
    <property type="entry name" value="GNAT"/>
    <property type="match status" value="1"/>
</dbReference>
<sequence length="150" mass="16969">MSTIYRPARPDDATACARIIREFVAATPWWPRLGPQPEVVAAWRHSFSSQDPSWVAVGHGAVVGFCLREDDNISGLYVSANARSRGIGKHLLDLAKQNRDWITVWAYEKNTRARAFYKREGLVEVGRETTTFDCGTTLVDIEHRWTRPAP</sequence>
<dbReference type="CDD" id="cd04301">
    <property type="entry name" value="NAT_SF"/>
    <property type="match status" value="1"/>
</dbReference>
<dbReference type="EC" id="2.3.1.-" evidence="4"/>
<evidence type="ECO:0000313" key="5">
    <source>
        <dbReference type="Proteomes" id="UP000756530"/>
    </source>
</evidence>
<gene>
    <name evidence="4" type="ORF">KJP28_02885</name>
</gene>
<dbReference type="InterPro" id="IPR050832">
    <property type="entry name" value="Bact_Acetyltransf"/>
</dbReference>
<dbReference type="GO" id="GO:0016746">
    <property type="term" value="F:acyltransferase activity"/>
    <property type="evidence" value="ECO:0007669"/>
    <property type="project" value="UniProtKB-KW"/>
</dbReference>
<dbReference type="RefSeq" id="WP_218390723.1">
    <property type="nucleotide sequence ID" value="NZ_JAHUZE010000001.1"/>
</dbReference>
<keyword evidence="2 4" id="KW-0012">Acyltransferase</keyword>
<keyword evidence="1 4" id="KW-0808">Transferase</keyword>
<reference evidence="4 5" key="1">
    <citation type="submission" date="2021-05" db="EMBL/GenBank/DDBJ databases">
        <title>Culturable bacteria isolated from Daya Bay.</title>
        <authorList>
            <person name="Zheng W."/>
            <person name="Yu S."/>
            <person name="Huang Y."/>
        </authorList>
    </citation>
    <scope>NUCLEOTIDE SEQUENCE [LARGE SCALE GENOMIC DNA]</scope>
    <source>
        <strain evidence="4 5">DP4N28-5</strain>
    </source>
</reference>
<protein>
    <submittedName>
        <fullName evidence="4">GNAT family N-acetyltransferase</fullName>
        <ecNumber evidence="4">2.3.1.-</ecNumber>
    </submittedName>
</protein>
<dbReference type="EMBL" id="JAHUZE010000001">
    <property type="protein sequence ID" value="MBV7377856.1"/>
    <property type="molecule type" value="Genomic_DNA"/>
</dbReference>
<keyword evidence="5" id="KW-1185">Reference proteome</keyword>
<evidence type="ECO:0000259" key="3">
    <source>
        <dbReference type="PROSITE" id="PS51186"/>
    </source>
</evidence>
<dbReference type="Proteomes" id="UP000756530">
    <property type="component" value="Unassembled WGS sequence"/>
</dbReference>
<evidence type="ECO:0000313" key="4">
    <source>
        <dbReference type="EMBL" id="MBV7377856.1"/>
    </source>
</evidence>
<proteinExistence type="predicted"/>
<accession>A0ABS6SY12</accession>
<organism evidence="4 5">
    <name type="scientific">Maritimibacter dapengensis</name>
    <dbReference type="NCBI Taxonomy" id="2836868"/>
    <lineage>
        <taxon>Bacteria</taxon>
        <taxon>Pseudomonadati</taxon>
        <taxon>Pseudomonadota</taxon>
        <taxon>Alphaproteobacteria</taxon>
        <taxon>Rhodobacterales</taxon>
        <taxon>Roseobacteraceae</taxon>
        <taxon>Maritimibacter</taxon>
    </lineage>
</organism>
<dbReference type="InterPro" id="IPR000182">
    <property type="entry name" value="GNAT_dom"/>
</dbReference>
<evidence type="ECO:0000256" key="2">
    <source>
        <dbReference type="ARBA" id="ARBA00023315"/>
    </source>
</evidence>
<dbReference type="PANTHER" id="PTHR43877">
    <property type="entry name" value="AMINOALKYLPHOSPHONATE N-ACETYLTRANSFERASE-RELATED-RELATED"/>
    <property type="match status" value="1"/>
</dbReference>